<evidence type="ECO:0000313" key="2">
    <source>
        <dbReference type="Proteomes" id="UP001234297"/>
    </source>
</evidence>
<comment type="caution">
    <text evidence="1">The sequence shown here is derived from an EMBL/GenBank/DDBJ whole genome shotgun (WGS) entry which is preliminary data.</text>
</comment>
<name>A0ACC2K2N5_PERAE</name>
<dbReference type="Proteomes" id="UP001234297">
    <property type="component" value="Chromosome 12"/>
</dbReference>
<organism evidence="1 2">
    <name type="scientific">Persea americana</name>
    <name type="common">Avocado</name>
    <dbReference type="NCBI Taxonomy" id="3435"/>
    <lineage>
        <taxon>Eukaryota</taxon>
        <taxon>Viridiplantae</taxon>
        <taxon>Streptophyta</taxon>
        <taxon>Embryophyta</taxon>
        <taxon>Tracheophyta</taxon>
        <taxon>Spermatophyta</taxon>
        <taxon>Magnoliopsida</taxon>
        <taxon>Magnoliidae</taxon>
        <taxon>Laurales</taxon>
        <taxon>Lauraceae</taxon>
        <taxon>Persea</taxon>
    </lineage>
</organism>
<reference evidence="1 2" key="1">
    <citation type="journal article" date="2022" name="Hortic Res">
        <title>A haplotype resolved chromosomal level avocado genome allows analysis of novel avocado genes.</title>
        <authorList>
            <person name="Nath O."/>
            <person name="Fletcher S.J."/>
            <person name="Hayward A."/>
            <person name="Shaw L.M."/>
            <person name="Masouleh A.K."/>
            <person name="Furtado A."/>
            <person name="Henry R.J."/>
            <person name="Mitter N."/>
        </authorList>
    </citation>
    <scope>NUCLEOTIDE SEQUENCE [LARGE SCALE GENOMIC DNA]</scope>
    <source>
        <strain evidence="2">cv. Hass</strain>
    </source>
</reference>
<dbReference type="EMBL" id="CM056820">
    <property type="protein sequence ID" value="KAJ8615336.1"/>
    <property type="molecule type" value="Genomic_DNA"/>
</dbReference>
<proteinExistence type="predicted"/>
<sequence>MVSSLIHIWVFDGISKKAAFLQVGYSQASVRWVWNSAFLPTIRILRRWRASMETIDDGVSSALAEETEQRTNRNFFLYSFSSPISFFLFSDLGIVSSPALQISGLKI</sequence>
<evidence type="ECO:0000313" key="1">
    <source>
        <dbReference type="EMBL" id="KAJ8615336.1"/>
    </source>
</evidence>
<keyword evidence="2" id="KW-1185">Reference proteome</keyword>
<accession>A0ACC2K2N5</accession>
<gene>
    <name evidence="1" type="ORF">MRB53_034708</name>
</gene>
<protein>
    <submittedName>
        <fullName evidence="1">Uncharacterized protein</fullName>
    </submittedName>
</protein>